<comment type="subcellular location">
    <subcellularLocation>
        <location evidence="3">Periplasm</location>
    </subcellularLocation>
</comment>
<evidence type="ECO:0000256" key="9">
    <source>
        <dbReference type="ARBA" id="ARBA00022764"/>
    </source>
</evidence>
<dbReference type="Pfam" id="PF00753">
    <property type="entry name" value="Lactamase_B"/>
    <property type="match status" value="1"/>
</dbReference>
<evidence type="ECO:0000256" key="3">
    <source>
        <dbReference type="ARBA" id="ARBA00004418"/>
    </source>
</evidence>
<comment type="similarity">
    <text evidence="4">Belongs to the metallo-beta-lactamase superfamily. Class-B beta-lactamase family.</text>
</comment>
<dbReference type="InterPro" id="IPR050855">
    <property type="entry name" value="NDM-1-like"/>
</dbReference>
<dbReference type="GO" id="GO:0008270">
    <property type="term" value="F:zinc ion binding"/>
    <property type="evidence" value="ECO:0007669"/>
    <property type="project" value="InterPro"/>
</dbReference>
<dbReference type="EC" id="3.5.2.6" evidence="6"/>
<comment type="caution">
    <text evidence="15">The sequence shown here is derived from an EMBL/GenBank/DDBJ whole genome shotgun (WGS) entry which is preliminary data.</text>
</comment>
<comment type="subunit">
    <text evidence="5">Monomer.</text>
</comment>
<keyword evidence="8 13" id="KW-0732">Signal</keyword>
<evidence type="ECO:0000256" key="8">
    <source>
        <dbReference type="ARBA" id="ARBA00022729"/>
    </source>
</evidence>
<dbReference type="NCBIfam" id="NF012229">
    <property type="entry name" value="bla_class_B_core"/>
    <property type="match status" value="1"/>
</dbReference>
<evidence type="ECO:0000256" key="2">
    <source>
        <dbReference type="ARBA" id="ARBA00001947"/>
    </source>
</evidence>
<evidence type="ECO:0000256" key="1">
    <source>
        <dbReference type="ARBA" id="ARBA00001526"/>
    </source>
</evidence>
<evidence type="ECO:0000256" key="4">
    <source>
        <dbReference type="ARBA" id="ARBA00005250"/>
    </source>
</evidence>
<dbReference type="GO" id="GO:0046677">
    <property type="term" value="P:response to antibiotic"/>
    <property type="evidence" value="ECO:0007669"/>
    <property type="project" value="UniProtKB-KW"/>
</dbReference>
<dbReference type="PROSITE" id="PS00744">
    <property type="entry name" value="BETA_LACTAMASE_B_2"/>
    <property type="match status" value="1"/>
</dbReference>
<protein>
    <recommendedName>
        <fullName evidence="6">beta-lactamase</fullName>
        <ecNumber evidence="6">3.5.2.6</ecNumber>
    </recommendedName>
</protein>
<accession>A0A2A8HDR6</accession>
<dbReference type="SMART" id="SM00849">
    <property type="entry name" value="Lactamase_B"/>
    <property type="match status" value="1"/>
</dbReference>
<reference evidence="15 16" key="1">
    <citation type="submission" date="2017-09" db="EMBL/GenBank/DDBJ databases">
        <title>Large-scale bioinformatics analysis of Bacillus genomes uncovers conserved roles of natural products in bacterial physiology.</title>
        <authorList>
            <consortium name="Agbiome Team Llc"/>
            <person name="Bleich R.M."/>
            <person name="Grubbs K.J."/>
            <person name="Santa Maria K.C."/>
            <person name="Allen S.E."/>
            <person name="Farag S."/>
            <person name="Shank E.A."/>
            <person name="Bowers A."/>
        </authorList>
    </citation>
    <scope>NUCLEOTIDE SEQUENCE [LARGE SCALE GENOMIC DNA]</scope>
    <source>
        <strain evidence="15 16">AFS021349</strain>
    </source>
</reference>
<keyword evidence="10" id="KW-0378">Hydrolase</keyword>
<dbReference type="PANTHER" id="PTHR42951">
    <property type="entry name" value="METALLO-BETA-LACTAMASE DOMAIN-CONTAINING"/>
    <property type="match status" value="1"/>
</dbReference>
<dbReference type="AlphaFoldDB" id="A0A2A8HDR6"/>
<keyword evidence="7" id="KW-0479">Metal-binding</keyword>
<gene>
    <name evidence="15" type="ORF">CN585_16070</name>
</gene>
<proteinExistence type="inferred from homology"/>
<dbReference type="GO" id="GO:0017001">
    <property type="term" value="P:antibiotic catabolic process"/>
    <property type="evidence" value="ECO:0007669"/>
    <property type="project" value="InterPro"/>
</dbReference>
<evidence type="ECO:0000256" key="6">
    <source>
        <dbReference type="ARBA" id="ARBA00012865"/>
    </source>
</evidence>
<evidence type="ECO:0000256" key="5">
    <source>
        <dbReference type="ARBA" id="ARBA00011245"/>
    </source>
</evidence>
<dbReference type="InterPro" id="IPR058199">
    <property type="entry name" value="BlaB//VIM/IMP-1"/>
</dbReference>
<dbReference type="SUPFAM" id="SSF56281">
    <property type="entry name" value="Metallo-hydrolase/oxidoreductase"/>
    <property type="match status" value="1"/>
</dbReference>
<dbReference type="Proteomes" id="UP000220841">
    <property type="component" value="Unassembled WGS sequence"/>
</dbReference>
<evidence type="ECO:0000256" key="13">
    <source>
        <dbReference type="SAM" id="SignalP"/>
    </source>
</evidence>
<dbReference type="InterPro" id="IPR001279">
    <property type="entry name" value="Metallo-B-lactamas"/>
</dbReference>
<keyword evidence="12" id="KW-0046">Antibiotic resistance</keyword>
<sequence length="275" mass="30905">MKKRTPLKLVLCTILFSGSSLTTFIFPAQAKETVRQTQYIDQGEDISISQLRQNVWMHTSIETVKGERIPANGLVLETTRGLVLIDTPWNDTLTKELLQILKKQYPKKEVTDAIVTHAHIDRMGGIKTLIEKGVKVHSTALTADLAVQQGLDAPLGDLQNLDNIWFGDTKVETFNPGKGHTEDNITVWLPNYKILFGGCLIKSLDTKEIVQTPGSDVTNWKKVMKILEKKYNNAHLIVPGHENPGDNRLFTHTLELLKEKNNENKDSKKQSSLGR</sequence>
<comment type="catalytic activity">
    <reaction evidence="1">
        <text>a beta-lactam + H2O = a substituted beta-amino acid</text>
        <dbReference type="Rhea" id="RHEA:20401"/>
        <dbReference type="ChEBI" id="CHEBI:15377"/>
        <dbReference type="ChEBI" id="CHEBI:35627"/>
        <dbReference type="ChEBI" id="CHEBI:140347"/>
        <dbReference type="EC" id="3.5.2.6"/>
    </reaction>
</comment>
<dbReference type="RefSeq" id="WP_098226703.1">
    <property type="nucleotide sequence ID" value="NZ_NUBY01000068.1"/>
</dbReference>
<evidence type="ECO:0000256" key="10">
    <source>
        <dbReference type="ARBA" id="ARBA00022801"/>
    </source>
</evidence>
<dbReference type="InterPro" id="IPR001018">
    <property type="entry name" value="Beta-lactamase_class-B_CS"/>
</dbReference>
<comment type="cofactor">
    <cofactor evidence="2">
        <name>Zn(2+)</name>
        <dbReference type="ChEBI" id="CHEBI:29105"/>
    </cofactor>
</comment>
<dbReference type="InterPro" id="IPR036866">
    <property type="entry name" value="RibonucZ/Hydroxyglut_hydro"/>
</dbReference>
<evidence type="ECO:0000256" key="12">
    <source>
        <dbReference type="ARBA" id="ARBA00023251"/>
    </source>
</evidence>
<keyword evidence="9" id="KW-0574">Periplasm</keyword>
<keyword evidence="11" id="KW-0862">Zinc</keyword>
<organism evidence="15 16">
    <name type="scientific">Bacillus toyonensis</name>
    <dbReference type="NCBI Taxonomy" id="155322"/>
    <lineage>
        <taxon>Bacteria</taxon>
        <taxon>Bacillati</taxon>
        <taxon>Bacillota</taxon>
        <taxon>Bacilli</taxon>
        <taxon>Bacillales</taxon>
        <taxon>Bacillaceae</taxon>
        <taxon>Bacillus</taxon>
        <taxon>Bacillus cereus group</taxon>
    </lineage>
</organism>
<evidence type="ECO:0000256" key="11">
    <source>
        <dbReference type="ARBA" id="ARBA00022833"/>
    </source>
</evidence>
<evidence type="ECO:0000259" key="14">
    <source>
        <dbReference type="SMART" id="SM00849"/>
    </source>
</evidence>
<feature type="domain" description="Metallo-beta-lactamase" evidence="14">
    <location>
        <begin position="70"/>
        <end position="241"/>
    </location>
</feature>
<evidence type="ECO:0000256" key="7">
    <source>
        <dbReference type="ARBA" id="ARBA00022723"/>
    </source>
</evidence>
<dbReference type="Gene3D" id="3.60.15.10">
    <property type="entry name" value="Ribonuclease Z/Hydroxyacylglutathione hydrolase-like"/>
    <property type="match status" value="1"/>
</dbReference>
<dbReference type="NCBIfam" id="NF033088">
    <property type="entry name" value="bla_subclass_B1"/>
    <property type="match status" value="1"/>
</dbReference>
<dbReference type="GO" id="GO:0042597">
    <property type="term" value="C:periplasmic space"/>
    <property type="evidence" value="ECO:0007669"/>
    <property type="project" value="UniProtKB-SubCell"/>
</dbReference>
<dbReference type="GO" id="GO:0008800">
    <property type="term" value="F:beta-lactamase activity"/>
    <property type="evidence" value="ECO:0007669"/>
    <property type="project" value="UniProtKB-EC"/>
</dbReference>
<name>A0A2A8HDR6_9BACI</name>
<dbReference type="PANTHER" id="PTHR42951:SF4">
    <property type="entry name" value="ACYL-COENZYME A THIOESTERASE MBLAC2"/>
    <property type="match status" value="1"/>
</dbReference>
<feature type="chain" id="PRO_5012473375" description="beta-lactamase" evidence="13">
    <location>
        <begin position="31"/>
        <end position="275"/>
    </location>
</feature>
<feature type="signal peptide" evidence="13">
    <location>
        <begin position="1"/>
        <end position="30"/>
    </location>
</feature>
<evidence type="ECO:0000313" key="16">
    <source>
        <dbReference type="Proteomes" id="UP000220841"/>
    </source>
</evidence>
<evidence type="ECO:0000313" key="15">
    <source>
        <dbReference type="EMBL" id="PEQ05260.1"/>
    </source>
</evidence>
<dbReference type="EMBL" id="NUBY01000068">
    <property type="protein sequence ID" value="PEQ05260.1"/>
    <property type="molecule type" value="Genomic_DNA"/>
</dbReference>